<evidence type="ECO:0000313" key="1">
    <source>
        <dbReference type="EMBL" id="AGR60311.1"/>
    </source>
</evidence>
<sequence length="39" mass="4081">MAGERRPDKRSAIKADGGGCALSALKKAWSQPPLPISTD</sequence>
<dbReference type="KEGG" id="sbz:A464_3127"/>
<accession>S5MU96</accession>
<evidence type="ECO:0000313" key="2">
    <source>
        <dbReference type="Proteomes" id="UP000015042"/>
    </source>
</evidence>
<dbReference type="Proteomes" id="UP000015042">
    <property type="component" value="Chromosome"/>
</dbReference>
<name>S5MU96_SALBN</name>
<dbReference type="EMBL" id="CP006608">
    <property type="protein sequence ID" value="AGR60311.1"/>
    <property type="molecule type" value="Genomic_DNA"/>
</dbReference>
<proteinExistence type="predicted"/>
<dbReference type="PATRIC" id="fig|1197719.3.peg.3119"/>
<reference evidence="1 2" key="1">
    <citation type="submission" date="2013-07" db="EMBL/GenBank/DDBJ databases">
        <title>Genome sequence of Salmonella bongori N268-08 - a rare clinical isolate.</title>
        <authorList>
            <person name="Marti R."/>
            <person name="Hagens S."/>
            <person name="Loessner M.J."/>
            <person name="Klumpp J."/>
        </authorList>
    </citation>
    <scope>NUCLEOTIDE SEQUENCE [LARGE SCALE GENOMIC DNA]</scope>
    <source>
        <strain evidence="1 2">N268-08</strain>
    </source>
</reference>
<protein>
    <submittedName>
        <fullName evidence="1">Uncharacterized protein</fullName>
    </submittedName>
</protein>
<gene>
    <name evidence="1" type="ORF">A464_3127</name>
</gene>
<dbReference type="AlphaFoldDB" id="S5MU96"/>
<dbReference type="HOGENOM" id="CLU_3316537_0_0_6"/>
<organism evidence="1 2">
    <name type="scientific">Salmonella bongori N268-08</name>
    <dbReference type="NCBI Taxonomy" id="1197719"/>
    <lineage>
        <taxon>Bacteria</taxon>
        <taxon>Pseudomonadati</taxon>
        <taxon>Pseudomonadota</taxon>
        <taxon>Gammaproteobacteria</taxon>
        <taxon>Enterobacterales</taxon>
        <taxon>Enterobacteriaceae</taxon>
        <taxon>Salmonella</taxon>
    </lineage>
</organism>